<dbReference type="AlphaFoldDB" id="A0A242N748"/>
<proteinExistence type="predicted"/>
<reference evidence="2 3" key="1">
    <citation type="submission" date="2017-03" db="EMBL/GenBank/DDBJ databases">
        <title>Genome analysis of strain PAMC 26577.</title>
        <authorList>
            <person name="Oh H.-M."/>
            <person name="Yang J.-A."/>
        </authorList>
    </citation>
    <scope>NUCLEOTIDE SEQUENCE [LARGE SCALE GENOMIC DNA]</scope>
    <source>
        <strain evidence="2 3">PAMC 26577</strain>
    </source>
</reference>
<protein>
    <submittedName>
        <fullName evidence="2">Putative phage protein</fullName>
    </submittedName>
</protein>
<feature type="compositionally biased region" description="Basic and acidic residues" evidence="1">
    <location>
        <begin position="60"/>
        <end position="89"/>
    </location>
</feature>
<dbReference type="Proteomes" id="UP000195221">
    <property type="component" value="Unassembled WGS sequence"/>
</dbReference>
<name>A0A242N748_CABSO</name>
<dbReference type="EMBL" id="NBTZ01000009">
    <property type="protein sequence ID" value="OTP79485.1"/>
    <property type="molecule type" value="Genomic_DNA"/>
</dbReference>
<feature type="region of interest" description="Disordered" evidence="1">
    <location>
        <begin position="1"/>
        <end position="118"/>
    </location>
</feature>
<feature type="region of interest" description="Disordered" evidence="1">
    <location>
        <begin position="164"/>
        <end position="205"/>
    </location>
</feature>
<accession>A0A242N748</accession>
<evidence type="ECO:0000256" key="1">
    <source>
        <dbReference type="SAM" id="MobiDB-lite"/>
    </source>
</evidence>
<feature type="compositionally biased region" description="Polar residues" evidence="1">
    <location>
        <begin position="47"/>
        <end position="58"/>
    </location>
</feature>
<evidence type="ECO:0000313" key="2">
    <source>
        <dbReference type="EMBL" id="OTP79485.1"/>
    </source>
</evidence>
<comment type="caution">
    <text evidence="2">The sequence shown here is derived from an EMBL/GenBank/DDBJ whole genome shotgun (WGS) entry which is preliminary data.</text>
</comment>
<evidence type="ECO:0000313" key="3">
    <source>
        <dbReference type="Proteomes" id="UP000195221"/>
    </source>
</evidence>
<feature type="compositionally biased region" description="Acidic residues" evidence="1">
    <location>
        <begin position="90"/>
        <end position="104"/>
    </location>
</feature>
<sequence>MSNLLRKLTSRGLSFSHLASVSPVASDDTPPPDDKDGKKGKKADDSNPPSDDQNTGDGDSNGKKGKADDDTPQKDDPDNKGGKKGKAEDSNPDENADDDDDEEEMRGTGAAAQARRRERARCACILGSKAAAYNVVLAANLAFKTTMTRQEALAVLEETPAAAAAPLASQRQNPNLGNGGDRNPNSKQAIASGWEVAMKKAQAKR</sequence>
<feature type="compositionally biased region" description="Basic and acidic residues" evidence="1">
    <location>
        <begin position="32"/>
        <end position="45"/>
    </location>
</feature>
<gene>
    <name evidence="2" type="ORF">PAMC26577_01060</name>
</gene>
<organism evidence="2 3">
    <name type="scientific">Caballeronia sordidicola</name>
    <name type="common">Burkholderia sordidicola</name>
    <dbReference type="NCBI Taxonomy" id="196367"/>
    <lineage>
        <taxon>Bacteria</taxon>
        <taxon>Pseudomonadati</taxon>
        <taxon>Pseudomonadota</taxon>
        <taxon>Betaproteobacteria</taxon>
        <taxon>Burkholderiales</taxon>
        <taxon>Burkholderiaceae</taxon>
        <taxon>Caballeronia</taxon>
    </lineage>
</organism>